<dbReference type="AlphaFoldDB" id="A0A381TRB0"/>
<accession>A0A381TRB0</accession>
<sequence>VARRLPLEIPQSVEELTVGWLTDAVRSSGLARDARVVGFKAGSPGSGVGFQGQTIRVSLDWDVDEPDAPAALLVKFPSANQGNRGLGEAEGAYDREFDFYERFSADFPVRVPRLVHSVRDPGPPQAARKRQERIVNGLPTPLLRFIGRHARRLLRASNRRYALVLEYVPDARVTTALDLPPEDDLSTILATLARMHAHFWRRSVLADKTVIEWSMVTQMPNAMNGVYRAWRDDVVLRDPAVFTERFMRHADWFRDHIVDLVVHLDEPLTFRHGDCRTDNMLFSAGGLVLVDFGVMGSGRPAGDVAYLLSETIPPGPGARDTFLRLCREYHGALVAAGVDDHPLDEFLEDCDIVLALQAYRAVLIEGAYEADYDGDSLAHLWGPRIGSLLCKEPPDR</sequence>
<evidence type="ECO:0000259" key="1">
    <source>
        <dbReference type="Pfam" id="PF01636"/>
    </source>
</evidence>
<name>A0A381TRB0_9ZZZZ</name>
<reference evidence="2" key="1">
    <citation type="submission" date="2018-05" db="EMBL/GenBank/DDBJ databases">
        <authorList>
            <person name="Lanie J.A."/>
            <person name="Ng W.-L."/>
            <person name="Kazmierczak K.M."/>
            <person name="Andrzejewski T.M."/>
            <person name="Davidsen T.M."/>
            <person name="Wayne K.J."/>
            <person name="Tettelin H."/>
            <person name="Glass J.I."/>
            <person name="Rusch D."/>
            <person name="Podicherti R."/>
            <person name="Tsui H.-C.T."/>
            <person name="Winkler M.E."/>
        </authorList>
    </citation>
    <scope>NUCLEOTIDE SEQUENCE</scope>
</reference>
<dbReference type="SUPFAM" id="SSF56112">
    <property type="entry name" value="Protein kinase-like (PK-like)"/>
    <property type="match status" value="1"/>
</dbReference>
<evidence type="ECO:0000313" key="2">
    <source>
        <dbReference type="EMBL" id="SVA18575.1"/>
    </source>
</evidence>
<feature type="domain" description="Aminoglycoside phosphotransferase" evidence="1">
    <location>
        <begin position="150"/>
        <end position="324"/>
    </location>
</feature>
<proteinExistence type="predicted"/>
<feature type="non-terminal residue" evidence="2">
    <location>
        <position position="1"/>
    </location>
</feature>
<protein>
    <recommendedName>
        <fullName evidence="1">Aminoglycoside phosphotransferase domain-containing protein</fullName>
    </recommendedName>
</protein>
<gene>
    <name evidence="2" type="ORF">METZ01_LOCUS71429</name>
</gene>
<dbReference type="Gene3D" id="3.90.1200.10">
    <property type="match status" value="1"/>
</dbReference>
<dbReference type="Pfam" id="PF01636">
    <property type="entry name" value="APH"/>
    <property type="match status" value="1"/>
</dbReference>
<dbReference type="InterPro" id="IPR011009">
    <property type="entry name" value="Kinase-like_dom_sf"/>
</dbReference>
<dbReference type="EMBL" id="UINC01005030">
    <property type="protein sequence ID" value="SVA18575.1"/>
    <property type="molecule type" value="Genomic_DNA"/>
</dbReference>
<dbReference type="InterPro" id="IPR002575">
    <property type="entry name" value="Aminoglycoside_PTrfase"/>
</dbReference>
<organism evidence="2">
    <name type="scientific">marine metagenome</name>
    <dbReference type="NCBI Taxonomy" id="408172"/>
    <lineage>
        <taxon>unclassified sequences</taxon>
        <taxon>metagenomes</taxon>
        <taxon>ecological metagenomes</taxon>
    </lineage>
</organism>